<gene>
    <name evidence="3" type="ORF">OKIOD_LOCUS8837</name>
</gene>
<dbReference type="InterPro" id="IPR015422">
    <property type="entry name" value="PyrdxlP-dep_Trfase_small"/>
</dbReference>
<name>A0ABN7SIQ0_OIKDI</name>
<proteinExistence type="predicted"/>
<feature type="domain" description="Aminotransferase class V" evidence="2">
    <location>
        <begin position="30"/>
        <end position="392"/>
    </location>
</feature>
<dbReference type="InterPro" id="IPR000192">
    <property type="entry name" value="Aminotrans_V_dom"/>
</dbReference>
<evidence type="ECO:0000259" key="2">
    <source>
        <dbReference type="Pfam" id="PF00266"/>
    </source>
</evidence>
<evidence type="ECO:0000256" key="1">
    <source>
        <dbReference type="ARBA" id="ARBA00022898"/>
    </source>
</evidence>
<dbReference type="Pfam" id="PF00266">
    <property type="entry name" value="Aminotran_5"/>
    <property type="match status" value="1"/>
</dbReference>
<dbReference type="InterPro" id="IPR015424">
    <property type="entry name" value="PyrdxlP-dep_Trfase"/>
</dbReference>
<dbReference type="Gene3D" id="3.90.1150.10">
    <property type="entry name" value="Aspartate Aminotransferase, domain 1"/>
    <property type="match status" value="1"/>
</dbReference>
<protein>
    <submittedName>
        <fullName evidence="3">Oidioi.mRNA.OKI2018_I69.chr1.g72.t2.cds</fullName>
    </submittedName>
</protein>
<keyword evidence="4" id="KW-1185">Reference proteome</keyword>
<evidence type="ECO:0000313" key="3">
    <source>
        <dbReference type="EMBL" id="CAG5101947.1"/>
    </source>
</evidence>
<accession>A0ABN7SIQ0</accession>
<dbReference type="EMBL" id="OU015566">
    <property type="protein sequence ID" value="CAG5101947.1"/>
    <property type="molecule type" value="Genomic_DNA"/>
</dbReference>
<dbReference type="SUPFAM" id="SSF53383">
    <property type="entry name" value="PLP-dependent transferases"/>
    <property type="match status" value="1"/>
</dbReference>
<organism evidence="3 4">
    <name type="scientific">Oikopleura dioica</name>
    <name type="common">Tunicate</name>
    <dbReference type="NCBI Taxonomy" id="34765"/>
    <lineage>
        <taxon>Eukaryota</taxon>
        <taxon>Metazoa</taxon>
        <taxon>Chordata</taxon>
        <taxon>Tunicata</taxon>
        <taxon>Appendicularia</taxon>
        <taxon>Copelata</taxon>
        <taxon>Oikopleuridae</taxon>
        <taxon>Oikopleura</taxon>
    </lineage>
</organism>
<evidence type="ECO:0000313" key="4">
    <source>
        <dbReference type="Proteomes" id="UP001158576"/>
    </source>
</evidence>
<dbReference type="InterPro" id="IPR015421">
    <property type="entry name" value="PyrdxlP-dep_Trfase_major"/>
</dbReference>
<dbReference type="PANTHER" id="PTHR43092">
    <property type="entry name" value="L-CYSTEINE DESULFHYDRASE"/>
    <property type="match status" value="1"/>
</dbReference>
<reference evidence="3 4" key="1">
    <citation type="submission" date="2021-04" db="EMBL/GenBank/DDBJ databases">
        <authorList>
            <person name="Bliznina A."/>
        </authorList>
    </citation>
    <scope>NUCLEOTIDE SEQUENCE [LARGE SCALE GENOMIC DNA]</scope>
</reference>
<keyword evidence="1" id="KW-0663">Pyridoxal phosphate</keyword>
<dbReference type="PANTHER" id="PTHR43092:SF4">
    <property type="entry name" value="AMINOTRANSFERASE CLASS V DOMAIN-CONTAINING PROTEIN"/>
    <property type="match status" value="1"/>
</dbReference>
<sequence>MVFSKDYREDFLLDFDKNTFLNHGSYGAVPKVVLDRKKELLDEAERFPDDHFRNNALEYYKEACKCAADFVHSSVENLVLVKNTTQGVNTIVNCFPKTKKILINSHTYNAMRNMTDLHRTRWGCEVAEVEVNIPIESEDEVVKAFTEVMDANEDLDLAIIDHISSASALVFPIQRLIAECKKRNIIVIIDGAHAPGQIDLHLDTLGADFYVGNLHKWAYTPRGAAILWADPKFHSILEPLTTSHLYKGTLHEKFFQQGTDDYSNFFTIPVSLKYHSDLGFENLHAHAAELFEYGRKRLCEEAGCSMYPVPASMEAPFMKIVKLPRTDRYPDTDSAETLFKEIILKGIAITDRIILQLLANYNLVVAVTTTNGDMWMRISVNCYTNKSDLDRLVDVVKDATPKLF</sequence>
<dbReference type="Gene3D" id="3.40.640.10">
    <property type="entry name" value="Type I PLP-dependent aspartate aminotransferase-like (Major domain)"/>
    <property type="match status" value="1"/>
</dbReference>
<dbReference type="Proteomes" id="UP001158576">
    <property type="component" value="Chromosome 1"/>
</dbReference>